<name>A0A0G4PY80_PENC3</name>
<dbReference type="AlphaFoldDB" id="A0A0G4PY80"/>
<keyword evidence="2" id="KW-1185">Reference proteome</keyword>
<dbReference type="Proteomes" id="UP000053732">
    <property type="component" value="Unassembled WGS sequence"/>
</dbReference>
<proteinExistence type="predicted"/>
<organism evidence="1 2">
    <name type="scientific">Penicillium camemberti (strain FM 013)</name>
    <dbReference type="NCBI Taxonomy" id="1429867"/>
    <lineage>
        <taxon>Eukaryota</taxon>
        <taxon>Fungi</taxon>
        <taxon>Dikarya</taxon>
        <taxon>Ascomycota</taxon>
        <taxon>Pezizomycotina</taxon>
        <taxon>Eurotiomycetes</taxon>
        <taxon>Eurotiomycetidae</taxon>
        <taxon>Eurotiales</taxon>
        <taxon>Aspergillaceae</taxon>
        <taxon>Penicillium</taxon>
    </lineage>
</organism>
<evidence type="ECO:0000313" key="2">
    <source>
        <dbReference type="Proteomes" id="UP000053732"/>
    </source>
</evidence>
<dbReference type="EMBL" id="HG793212">
    <property type="protein sequence ID" value="CRL31152.1"/>
    <property type="molecule type" value="Genomic_DNA"/>
</dbReference>
<protein>
    <submittedName>
        <fullName evidence="1">Str. FM013</fullName>
    </submittedName>
</protein>
<sequence length="51" mass="6100">MARNSSSWQRTMVVNDKQQEQSQYITNDQNYTFFSLRILVYASIRCPIETH</sequence>
<reference evidence="1 2" key="1">
    <citation type="journal article" date="2014" name="Nat. Commun.">
        <title>Multiple recent horizontal transfers of a large genomic region in cheese making fungi.</title>
        <authorList>
            <person name="Cheeseman K."/>
            <person name="Ropars J."/>
            <person name="Renault P."/>
            <person name="Dupont J."/>
            <person name="Gouzy J."/>
            <person name="Branca A."/>
            <person name="Abraham A.L."/>
            <person name="Ceppi M."/>
            <person name="Conseiller E."/>
            <person name="Debuchy R."/>
            <person name="Malagnac F."/>
            <person name="Goarin A."/>
            <person name="Silar P."/>
            <person name="Lacoste S."/>
            <person name="Sallet E."/>
            <person name="Bensimon A."/>
            <person name="Giraud T."/>
            <person name="Brygoo Y."/>
        </authorList>
    </citation>
    <scope>NUCLEOTIDE SEQUENCE [LARGE SCALE GENOMIC DNA]</scope>
    <source>
        <strain evidence="2">FM 013</strain>
    </source>
</reference>
<evidence type="ECO:0000313" key="1">
    <source>
        <dbReference type="EMBL" id="CRL31152.1"/>
    </source>
</evidence>
<gene>
    <name evidence="1" type="ORF">PCAMFM013_S081g000011</name>
</gene>
<accession>A0A0G4PY80</accession>